<accession>A0A2U2MU61</accession>
<evidence type="ECO:0000313" key="3">
    <source>
        <dbReference type="Proteomes" id="UP000245753"/>
    </source>
</evidence>
<evidence type="ECO:0000313" key="2">
    <source>
        <dbReference type="EMBL" id="PWG60387.1"/>
    </source>
</evidence>
<dbReference type="EMBL" id="QFFN01000003">
    <property type="protein sequence ID" value="PWG60387.1"/>
    <property type="molecule type" value="Genomic_DNA"/>
</dbReference>
<organism evidence="2 3">
    <name type="scientific">Bifidobacterium catulorum</name>
    <dbReference type="NCBI Taxonomy" id="1630173"/>
    <lineage>
        <taxon>Bacteria</taxon>
        <taxon>Bacillati</taxon>
        <taxon>Actinomycetota</taxon>
        <taxon>Actinomycetes</taxon>
        <taxon>Bifidobacteriales</taxon>
        <taxon>Bifidobacteriaceae</taxon>
        <taxon>Bifidobacterium</taxon>
    </lineage>
</organism>
<feature type="transmembrane region" description="Helical" evidence="1">
    <location>
        <begin position="63"/>
        <end position="90"/>
    </location>
</feature>
<sequence length="136" mass="14499">MPVWGRLLACVATGFVVGLVGSATHRMGVPWNIPYGLVLSLALMGVSAWSARTRAGGLGVGFHLIASGSAAMLVASHASNSRALIIFGYLSDAYSPIMQKAGIIWLLGMVAVQVLMLVLPSAWFHVPPRRHHPEER</sequence>
<dbReference type="Proteomes" id="UP000245753">
    <property type="component" value="Unassembled WGS sequence"/>
</dbReference>
<keyword evidence="1" id="KW-0472">Membrane</keyword>
<feature type="transmembrane region" description="Helical" evidence="1">
    <location>
        <begin position="102"/>
        <end position="126"/>
    </location>
</feature>
<gene>
    <name evidence="2" type="ORF">DF200_01925</name>
</gene>
<reference evidence="2 3" key="1">
    <citation type="journal article" date="2018" name="Int. J. Syst. Evol. Microbiol.">
        <title>Bifidobacterium catulorum sp. nov., a novel taxon from the faeces of the baby common marmoset (Callithrix jacchus).</title>
        <authorList>
            <person name="Modesto M."/>
            <person name="Michelini S."/>
            <person name="Oki K."/>
            <person name="Biavati B."/>
            <person name="Watanabe K."/>
            <person name="Mattarelli P."/>
        </authorList>
    </citation>
    <scope>NUCLEOTIDE SEQUENCE [LARGE SCALE GENOMIC DNA]</scope>
    <source>
        <strain evidence="2 3">MRM 8.19</strain>
    </source>
</reference>
<name>A0A2U2MU61_9BIFI</name>
<protein>
    <submittedName>
        <fullName evidence="2">Alcohol dehydrogenase</fullName>
    </submittedName>
</protein>
<comment type="caution">
    <text evidence="2">The sequence shown here is derived from an EMBL/GenBank/DDBJ whole genome shotgun (WGS) entry which is preliminary data.</text>
</comment>
<proteinExistence type="predicted"/>
<dbReference type="AlphaFoldDB" id="A0A2U2MU61"/>
<evidence type="ECO:0000256" key="1">
    <source>
        <dbReference type="SAM" id="Phobius"/>
    </source>
</evidence>
<keyword evidence="1" id="KW-1133">Transmembrane helix</keyword>
<keyword evidence="3" id="KW-1185">Reference proteome</keyword>
<feature type="transmembrane region" description="Helical" evidence="1">
    <location>
        <begin position="32"/>
        <end position="51"/>
    </location>
</feature>
<keyword evidence="1" id="KW-0812">Transmembrane</keyword>